<gene>
    <name evidence="1" type="ORF">EFA69_09550</name>
</gene>
<dbReference type="AlphaFoldDB" id="A0A3M9MY14"/>
<reference evidence="1 2" key="1">
    <citation type="submission" date="2018-11" db="EMBL/GenBank/DDBJ databases">
        <title>Rufibacter latericius sp. nov., isolated from water in Baiyang Lake.</title>
        <authorList>
            <person name="Yang Y."/>
        </authorList>
    </citation>
    <scope>NUCLEOTIDE SEQUENCE [LARGE SCALE GENOMIC DNA]</scope>
    <source>
        <strain evidence="1 2">MCC P1</strain>
    </source>
</reference>
<sequence>MQENKREILKQLLNGRLNPKTAISELQKSIGSNSITIVIEGSDGLYSIGKTKGLAEERMQAKVNNRVHVILDEECALLGDAEPAPMDETNLTDNSK</sequence>
<keyword evidence="2" id="KW-1185">Reference proteome</keyword>
<name>A0A3M9MY14_9BACT</name>
<organism evidence="1 2">
    <name type="scientific">Rufibacter immobilis</name>
    <dbReference type="NCBI Taxonomy" id="1348778"/>
    <lineage>
        <taxon>Bacteria</taxon>
        <taxon>Pseudomonadati</taxon>
        <taxon>Bacteroidota</taxon>
        <taxon>Cytophagia</taxon>
        <taxon>Cytophagales</taxon>
        <taxon>Hymenobacteraceae</taxon>
        <taxon>Rufibacter</taxon>
    </lineage>
</organism>
<comment type="caution">
    <text evidence="1">The sequence shown here is derived from an EMBL/GenBank/DDBJ whole genome shotgun (WGS) entry which is preliminary data.</text>
</comment>
<evidence type="ECO:0000313" key="2">
    <source>
        <dbReference type="Proteomes" id="UP000271010"/>
    </source>
</evidence>
<evidence type="ECO:0000313" key="1">
    <source>
        <dbReference type="EMBL" id="RNI29773.1"/>
    </source>
</evidence>
<accession>A0A3M9MY14</accession>
<proteinExistence type="predicted"/>
<dbReference type="EMBL" id="RJJE01000009">
    <property type="protein sequence ID" value="RNI29773.1"/>
    <property type="molecule type" value="Genomic_DNA"/>
</dbReference>
<protein>
    <submittedName>
        <fullName evidence="1">Uncharacterized protein</fullName>
    </submittedName>
</protein>
<dbReference type="Proteomes" id="UP000271010">
    <property type="component" value="Unassembled WGS sequence"/>
</dbReference>
<dbReference type="RefSeq" id="WP_123132856.1">
    <property type="nucleotide sequence ID" value="NZ_RJJE01000009.1"/>
</dbReference>